<evidence type="ECO:0000313" key="9">
    <source>
        <dbReference type="Proteomes" id="UP000092461"/>
    </source>
</evidence>
<dbReference type="VEuPathDB" id="VectorBase:LLOJ001057"/>
<accession>A0A1B0GH82</accession>
<feature type="coiled-coil region" evidence="5">
    <location>
        <begin position="485"/>
        <end position="547"/>
    </location>
</feature>
<dbReference type="GO" id="GO:0060287">
    <property type="term" value="P:epithelial cilium movement involved in determination of left/right asymmetry"/>
    <property type="evidence" value="ECO:0007669"/>
    <property type="project" value="TreeGrafter"/>
</dbReference>
<dbReference type="GO" id="GO:0036159">
    <property type="term" value="P:inner dynein arm assembly"/>
    <property type="evidence" value="ECO:0007669"/>
    <property type="project" value="InterPro"/>
</dbReference>
<evidence type="ECO:0000256" key="5">
    <source>
        <dbReference type="SAM" id="Coils"/>
    </source>
</evidence>
<reference evidence="9" key="1">
    <citation type="submission" date="2012-05" db="EMBL/GenBank/DDBJ databases">
        <title>Whole Genome Assembly of Lutzomyia longipalpis.</title>
        <authorList>
            <person name="Richards S."/>
            <person name="Qu C."/>
            <person name="Dillon R."/>
            <person name="Worley K."/>
            <person name="Scherer S."/>
            <person name="Batterton M."/>
            <person name="Taylor A."/>
            <person name="Hawes A."/>
            <person name="Hernandez B."/>
            <person name="Kovar C."/>
            <person name="Mandapat C."/>
            <person name="Pham C."/>
            <person name="Qu C."/>
            <person name="Jing C."/>
            <person name="Bess C."/>
            <person name="Bandaranaike D."/>
            <person name="Ngo D."/>
            <person name="Ongeri F."/>
            <person name="Arias F."/>
            <person name="Lara F."/>
            <person name="Weissenberger G."/>
            <person name="Kamau G."/>
            <person name="Han H."/>
            <person name="Shen H."/>
            <person name="Dinh H."/>
            <person name="Khalil I."/>
            <person name="Jones J."/>
            <person name="Shafer J."/>
            <person name="Jayaseelan J."/>
            <person name="Quiroz J."/>
            <person name="Blankenburg K."/>
            <person name="Nguyen L."/>
            <person name="Jackson L."/>
            <person name="Francisco L."/>
            <person name="Tang L.-Y."/>
            <person name="Pu L.-L."/>
            <person name="Perales L."/>
            <person name="Lorensuhewa L."/>
            <person name="Munidasa M."/>
            <person name="Coyle M."/>
            <person name="Taylor M."/>
            <person name="Puazo M."/>
            <person name="Firestine M."/>
            <person name="Scheel M."/>
            <person name="Javaid M."/>
            <person name="Wang M."/>
            <person name="Li M."/>
            <person name="Tabassum N."/>
            <person name="Saada N."/>
            <person name="Osuji N."/>
            <person name="Aqrawi P."/>
            <person name="Fu Q."/>
            <person name="Thornton R."/>
            <person name="Raj R."/>
            <person name="Goodspeed R."/>
            <person name="Mata R."/>
            <person name="Najjar R."/>
            <person name="Gubbala S."/>
            <person name="Lee S."/>
            <person name="Denson S."/>
            <person name="Patil S."/>
            <person name="Macmil S."/>
            <person name="Qi S."/>
            <person name="Matskevitch T."/>
            <person name="Palculict T."/>
            <person name="Mathew T."/>
            <person name="Vee V."/>
            <person name="Velamala V."/>
            <person name="Korchina V."/>
            <person name="Cai W."/>
            <person name="Liu W."/>
            <person name="Dai W."/>
            <person name="Zou X."/>
            <person name="Zhu Y."/>
            <person name="Zhang Y."/>
            <person name="Wu Y.-Q."/>
            <person name="Xin Y."/>
            <person name="Nazarath L."/>
            <person name="Kovar C."/>
            <person name="Han Y."/>
            <person name="Muzny D."/>
            <person name="Gibbs R."/>
        </authorList>
    </citation>
    <scope>NUCLEOTIDE SEQUENCE [LARGE SCALE GENOMIC DNA]</scope>
    <source>
        <strain evidence="9">Jacobina</strain>
    </source>
</reference>
<comment type="function">
    <text evidence="4">Required for assembly of dynein regulatory complex (DRC) and inner dynein arm (IDA) complexes, which are responsible for ciliary beat regulation, thereby playing a central role in motility in cilia and flagella. Probably acts together with CCDC40 to form a molecular ruler that determines the 96 nanometer (nm) repeat length and arrangements of components in cilia and flagella. Not required for outer dynein arm complexes assembly.</text>
</comment>
<dbReference type="VEuPathDB" id="VectorBase:LLONM1_000877"/>
<feature type="coiled-coil region" evidence="5">
    <location>
        <begin position="285"/>
        <end position="396"/>
    </location>
</feature>
<feature type="coiled-coil region" evidence="5">
    <location>
        <begin position="19"/>
        <end position="50"/>
    </location>
</feature>
<keyword evidence="9" id="KW-1185">Reference proteome</keyword>
<dbReference type="PANTHER" id="PTHR18962:SF0">
    <property type="entry name" value="COILED-COIL DOMAIN-CONTAINING PROTEIN 39"/>
    <property type="match status" value="1"/>
</dbReference>
<evidence type="ECO:0000256" key="4">
    <source>
        <dbReference type="ARBA" id="ARBA00045182"/>
    </source>
</evidence>
<feature type="coiled-coil region" evidence="5">
    <location>
        <begin position="180"/>
        <end position="256"/>
    </location>
</feature>
<dbReference type="Proteomes" id="UP000092461">
    <property type="component" value="Unassembled WGS sequence"/>
</dbReference>
<feature type="compositionally biased region" description="Polar residues" evidence="6">
    <location>
        <begin position="838"/>
        <end position="849"/>
    </location>
</feature>
<feature type="region of interest" description="Disordered" evidence="6">
    <location>
        <begin position="837"/>
        <end position="921"/>
    </location>
</feature>
<evidence type="ECO:0000256" key="1">
    <source>
        <dbReference type="ARBA" id="ARBA00005805"/>
    </source>
</evidence>
<dbReference type="EMBL" id="AJWK01004041">
    <property type="status" value="NOT_ANNOTATED_CDS"/>
    <property type="molecule type" value="Genomic_DNA"/>
</dbReference>
<dbReference type="PANTHER" id="PTHR18962">
    <property type="entry name" value="COILED-COIL DOMAIN-CONTAINING PROTEIN 39"/>
    <property type="match status" value="1"/>
</dbReference>
<dbReference type="GO" id="GO:0060285">
    <property type="term" value="P:cilium-dependent cell motility"/>
    <property type="evidence" value="ECO:0007669"/>
    <property type="project" value="TreeGrafter"/>
</dbReference>
<feature type="compositionally biased region" description="Low complexity" evidence="6">
    <location>
        <begin position="911"/>
        <end position="921"/>
    </location>
</feature>
<comment type="similarity">
    <text evidence="1">Belongs to the CCDC39 family.</text>
</comment>
<sequence>MENPIVIVLEKMGWDGTSIPVANEENRQLMEAINEMMREKEVKAIRVQDEDVRLKSLQNHFHSSEQEIVENLKLLNGQRIHLDNENHRLKLNENENSHLQGDLKTFYRDLGEVNERQEVTQKDIARMKRSIEHFDGQISWIKAALREWNEVTARGEATNKLIERYCKQDASRGNTLEAKRQLLQRSIVKQRERLVQCEEQQKSLENILERTAQLYQQGNAERRTLICTWKEACLQMSQREREIEEAERDLLYAREMTRKKEKRSEDLSNLLSSHGAKGYEIEQEIAELNAKISDDRSRLTNLTDALALKVSEMESLRKTLTSVGQELQRQRQKNRQWLNEKNSKENLLIEWQNIYEDLSKRHEAFRNKKYNADDRLKQLEELIEVEERNIKILTGETNKLTSAIFKAHQHLSELQNEEKLRDMEIQGLESTIKRMRAFAGKQSTEIGRQTVILYHLDFEIQQTLSRIDNISGRSVELDTDCVEKLEEHEKILARKRKTLLMLQSQINSIEESRKRLDYVFNCDAQELERLTNRLKEMQLRCESGEKKVRQQTVANQEKLVEQSILKMKTQQFERQLENQSERKFNFEKHRLELEMAIDQRFLDIEAHRKVLWAKRKHLGDERQHLRAEVGDRSVKIESLKKRYELIEDVLRRNEDGSAMSPIQIRIRAAQEKQILLKEGNELNAKVLKAEADIKAMENTVRLVNLANENYKRNFVTVEEDSPFVQELENLQATYFQAVRKLKNLRGNLAFKADQLTTLTEQKEHLERELEEVGRTKGDRNDVLMKIHKELMEQKRDFTARELEEQNSSALQQLADIVEANPGLGPAVSKYLLDKGLSMPTSRAKSQTSWKSDRSDNIDYRSSPHVTKPTSIGSPGSSISGKSGTGGPAIVMIDFPEKPSASAKTVSRKSSSKCSVQSRTQN</sequence>
<name>A0A1B0GH82_LUTLO</name>
<proteinExistence type="inferred from homology"/>
<dbReference type="GO" id="GO:0005930">
    <property type="term" value="C:axoneme"/>
    <property type="evidence" value="ECO:0007669"/>
    <property type="project" value="InterPro"/>
</dbReference>
<feature type="compositionally biased region" description="Low complexity" evidence="6">
    <location>
        <begin position="866"/>
        <end position="881"/>
    </location>
</feature>
<dbReference type="InterPro" id="IPR033290">
    <property type="entry name" value="CCDC39"/>
</dbReference>
<keyword evidence="3 5" id="KW-0175">Coiled coil</keyword>
<evidence type="ECO:0000256" key="2">
    <source>
        <dbReference type="ARBA" id="ARBA00016725"/>
    </source>
</evidence>
<reference evidence="8" key="3">
    <citation type="submission" date="2020-05" db="UniProtKB">
        <authorList>
            <consortium name="EnsemblMetazoa"/>
        </authorList>
    </citation>
    <scope>IDENTIFICATION</scope>
    <source>
        <strain evidence="8">Jacobina</strain>
    </source>
</reference>
<evidence type="ECO:0000256" key="3">
    <source>
        <dbReference type="ARBA" id="ARBA00023054"/>
    </source>
</evidence>
<dbReference type="EnsemblMetazoa" id="LLOJ001057-RA">
    <property type="protein sequence ID" value="LLOJ001057-PA"/>
    <property type="gene ID" value="LLOJ001057"/>
</dbReference>
<evidence type="ECO:0000256" key="6">
    <source>
        <dbReference type="SAM" id="MobiDB-lite"/>
    </source>
</evidence>
<dbReference type="EMBL" id="GITU01005937">
    <property type="protein sequence ID" value="MBC1174640.1"/>
    <property type="molecule type" value="Transcribed_RNA"/>
</dbReference>
<feature type="coiled-coil region" evidence="5">
    <location>
        <begin position="679"/>
        <end position="775"/>
    </location>
</feature>
<organism evidence="8 9">
    <name type="scientific">Lutzomyia longipalpis</name>
    <name type="common">Sand fly</name>
    <dbReference type="NCBI Taxonomy" id="7200"/>
    <lineage>
        <taxon>Eukaryota</taxon>
        <taxon>Metazoa</taxon>
        <taxon>Ecdysozoa</taxon>
        <taxon>Arthropoda</taxon>
        <taxon>Hexapoda</taxon>
        <taxon>Insecta</taxon>
        <taxon>Pterygota</taxon>
        <taxon>Neoptera</taxon>
        <taxon>Endopterygota</taxon>
        <taxon>Diptera</taxon>
        <taxon>Nematocera</taxon>
        <taxon>Psychodoidea</taxon>
        <taxon>Psychodidae</taxon>
        <taxon>Lutzomyia</taxon>
        <taxon>Lutzomyia</taxon>
    </lineage>
</organism>
<evidence type="ECO:0000313" key="7">
    <source>
        <dbReference type="EMBL" id="MBC1174640.1"/>
    </source>
</evidence>
<dbReference type="AlphaFoldDB" id="A0A1B0GH82"/>
<protein>
    <recommendedName>
        <fullName evidence="2">Coiled-coil domain-containing protein 39</fullName>
    </recommendedName>
</protein>
<dbReference type="GO" id="GO:0005576">
    <property type="term" value="C:extracellular region"/>
    <property type="evidence" value="ECO:0007669"/>
    <property type="project" value="GOC"/>
</dbReference>
<reference evidence="7" key="2">
    <citation type="journal article" date="2020" name="BMC">
        <title>Leishmania infection induces a limited differential gene expression in the sand fly midgut.</title>
        <authorList>
            <person name="Coutinho-Abreu I.V."/>
            <person name="Serafim T.D."/>
            <person name="Meneses C."/>
            <person name="Kamhawi S."/>
            <person name="Oliveira F."/>
            <person name="Valenzuela J.G."/>
        </authorList>
    </citation>
    <scope>NUCLEOTIDE SEQUENCE</scope>
    <source>
        <strain evidence="7">Jacobina</strain>
        <tissue evidence="7">Midgut</tissue>
    </source>
</reference>
<evidence type="ECO:0000313" key="8">
    <source>
        <dbReference type="EnsemblMetazoa" id="LLOJ001057-PA"/>
    </source>
</evidence>
<dbReference type="Pfam" id="PF24161">
    <property type="entry name" value="CCDC39"/>
    <property type="match status" value="1"/>
</dbReference>